<comment type="caution">
    <text evidence="1">The sequence shown here is derived from an EMBL/GenBank/DDBJ whole genome shotgun (WGS) entry which is preliminary data.</text>
</comment>
<dbReference type="Proteomes" id="UP000696280">
    <property type="component" value="Unassembled WGS sequence"/>
</dbReference>
<organism evidence="1 2">
    <name type="scientific">Hymenoscyphus fraxineus</name>
    <dbReference type="NCBI Taxonomy" id="746836"/>
    <lineage>
        <taxon>Eukaryota</taxon>
        <taxon>Fungi</taxon>
        <taxon>Dikarya</taxon>
        <taxon>Ascomycota</taxon>
        <taxon>Pezizomycotina</taxon>
        <taxon>Leotiomycetes</taxon>
        <taxon>Helotiales</taxon>
        <taxon>Helotiaceae</taxon>
        <taxon>Hymenoscyphus</taxon>
    </lineage>
</organism>
<sequence length="73" mass="8517">MYPVVAKARRSAEPEPYRNPFRWLTNKFKSKDDIITPKPKLKPSGIWRFAEVFNLKMASSMSDYKASGNDPYF</sequence>
<evidence type="ECO:0000313" key="1">
    <source>
        <dbReference type="EMBL" id="CAG8948767.1"/>
    </source>
</evidence>
<keyword evidence="2" id="KW-1185">Reference proteome</keyword>
<dbReference type="EMBL" id="CAJVRL010000001">
    <property type="protein sequence ID" value="CAG8948767.1"/>
    <property type="molecule type" value="Genomic_DNA"/>
</dbReference>
<name>A0A9N9KMM9_9HELO</name>
<proteinExistence type="predicted"/>
<evidence type="ECO:0000313" key="2">
    <source>
        <dbReference type="Proteomes" id="UP000696280"/>
    </source>
</evidence>
<dbReference type="AlphaFoldDB" id="A0A9N9KMM9"/>
<accession>A0A9N9KMM9</accession>
<reference evidence="1" key="1">
    <citation type="submission" date="2021-07" db="EMBL/GenBank/DDBJ databases">
        <authorList>
            <person name="Durling M."/>
        </authorList>
    </citation>
    <scope>NUCLEOTIDE SEQUENCE</scope>
</reference>
<gene>
    <name evidence="1" type="ORF">HYFRA_00001889</name>
</gene>
<protein>
    <submittedName>
        <fullName evidence="1">Uncharacterized protein</fullName>
    </submittedName>
</protein>